<feature type="non-terminal residue" evidence="1">
    <location>
        <position position="1"/>
    </location>
</feature>
<evidence type="ECO:0000313" key="1">
    <source>
        <dbReference type="EMBL" id="MBC8561425.1"/>
    </source>
</evidence>
<evidence type="ECO:0000313" key="2">
    <source>
        <dbReference type="Proteomes" id="UP000606193"/>
    </source>
</evidence>
<protein>
    <submittedName>
        <fullName evidence="1">Uncharacterized protein</fullName>
    </submittedName>
</protein>
<comment type="caution">
    <text evidence="1">The sequence shown here is derived from an EMBL/GenBank/DDBJ whole genome shotgun (WGS) entry which is preliminary data.</text>
</comment>
<reference evidence="1 2" key="1">
    <citation type="submission" date="2020-08" db="EMBL/GenBank/DDBJ databases">
        <title>Genome public.</title>
        <authorList>
            <person name="Liu C."/>
            <person name="Sun Q."/>
        </authorList>
    </citation>
    <scope>NUCLEOTIDE SEQUENCE [LARGE SCALE GENOMIC DNA]</scope>
    <source>
        <strain evidence="1 2">NSJ-37</strain>
    </source>
</reference>
<organism evidence="1 2">
    <name type="scientific">Jutongia huaianensis</name>
    <dbReference type="NCBI Taxonomy" id="2763668"/>
    <lineage>
        <taxon>Bacteria</taxon>
        <taxon>Bacillati</taxon>
        <taxon>Bacillota</taxon>
        <taxon>Clostridia</taxon>
        <taxon>Lachnospirales</taxon>
        <taxon>Lachnospiraceae</taxon>
        <taxon>Jutongia</taxon>
    </lineage>
</organism>
<gene>
    <name evidence="1" type="ORF">H8704_02055</name>
</gene>
<dbReference type="RefSeq" id="WP_249297089.1">
    <property type="nucleotide sequence ID" value="NZ_JACRSX010000001.1"/>
</dbReference>
<sequence>DECELVREFVEFYIDMFKRMNRKSNLAVFIEPRVETGFPDIVFAKYNPSMIESWNDKRRCLVTNDLKILSQLIYSRGCSGEHLLKCLKLSERQTLESLERLLDADMIVRKNGVWRAQSLKKIYGIERLISVEAKMCDMKKVLEQSVKNTWFASQSYILTGANKPKQDTILNVRKQGVGLYCRGEKFKKVVEAKKLALPSSYLSLQFNEWIGNAMA</sequence>
<keyword evidence="2" id="KW-1185">Reference proteome</keyword>
<name>A0ABR7MZB9_9FIRM</name>
<accession>A0ABR7MZB9</accession>
<dbReference type="Proteomes" id="UP000606193">
    <property type="component" value="Unassembled WGS sequence"/>
</dbReference>
<dbReference type="EMBL" id="JACRSX010000001">
    <property type="protein sequence ID" value="MBC8561425.1"/>
    <property type="molecule type" value="Genomic_DNA"/>
</dbReference>
<proteinExistence type="predicted"/>